<proteinExistence type="predicted"/>
<comment type="caution">
    <text evidence="1">The sequence shown here is derived from an EMBL/GenBank/DDBJ whole genome shotgun (WGS) entry which is preliminary data.</text>
</comment>
<name>A0A7J8M8Y1_9ROSI</name>
<organism evidence="1 2">
    <name type="scientific">Gossypium lobatum</name>
    <dbReference type="NCBI Taxonomy" id="34289"/>
    <lineage>
        <taxon>Eukaryota</taxon>
        <taxon>Viridiplantae</taxon>
        <taxon>Streptophyta</taxon>
        <taxon>Embryophyta</taxon>
        <taxon>Tracheophyta</taxon>
        <taxon>Spermatophyta</taxon>
        <taxon>Magnoliopsida</taxon>
        <taxon>eudicotyledons</taxon>
        <taxon>Gunneridae</taxon>
        <taxon>Pentapetalae</taxon>
        <taxon>rosids</taxon>
        <taxon>malvids</taxon>
        <taxon>Malvales</taxon>
        <taxon>Malvaceae</taxon>
        <taxon>Malvoideae</taxon>
        <taxon>Gossypium</taxon>
    </lineage>
</organism>
<reference evidence="1 2" key="1">
    <citation type="journal article" date="2019" name="Genome Biol. Evol.">
        <title>Insights into the evolution of the New World diploid cottons (Gossypium, subgenus Houzingenia) based on genome sequencing.</title>
        <authorList>
            <person name="Grover C.E."/>
            <person name="Arick M.A. 2nd"/>
            <person name="Thrash A."/>
            <person name="Conover J.L."/>
            <person name="Sanders W.S."/>
            <person name="Peterson D.G."/>
            <person name="Frelichowski J.E."/>
            <person name="Scheffler J.A."/>
            <person name="Scheffler B.E."/>
            <person name="Wendel J.F."/>
        </authorList>
    </citation>
    <scope>NUCLEOTIDE SEQUENCE [LARGE SCALE GENOMIC DNA]</scope>
    <source>
        <strain evidence="1">157</strain>
        <tissue evidence="1">Leaf</tissue>
    </source>
</reference>
<dbReference type="AlphaFoldDB" id="A0A7J8M8Y1"/>
<sequence>MKRDYLKVSSVLAIKRNDEQREVKPTEKKTSMVKSMVLILKKKNGEGLMFVDINIAGQKRSALIDTGA</sequence>
<protein>
    <submittedName>
        <fullName evidence="1">Uncharacterized protein</fullName>
    </submittedName>
</protein>
<accession>A0A7J8M8Y1</accession>
<evidence type="ECO:0000313" key="2">
    <source>
        <dbReference type="Proteomes" id="UP000593572"/>
    </source>
</evidence>
<dbReference type="EMBL" id="JABEZX010000007">
    <property type="protein sequence ID" value="MBA0560992.1"/>
    <property type="molecule type" value="Genomic_DNA"/>
</dbReference>
<dbReference type="Proteomes" id="UP000593572">
    <property type="component" value="Unassembled WGS sequence"/>
</dbReference>
<evidence type="ECO:0000313" key="1">
    <source>
        <dbReference type="EMBL" id="MBA0560992.1"/>
    </source>
</evidence>
<keyword evidence="2" id="KW-1185">Reference proteome</keyword>
<gene>
    <name evidence="1" type="ORF">Golob_017854</name>
</gene>